<evidence type="ECO:0000313" key="5">
    <source>
        <dbReference type="Proteomes" id="UP000186720"/>
    </source>
</evidence>
<feature type="DNA-binding region" description="H-T-H motif" evidence="2">
    <location>
        <begin position="28"/>
        <end position="47"/>
    </location>
</feature>
<accession>A0A1Q6A421</accession>
<dbReference type="GO" id="GO:0003677">
    <property type="term" value="F:DNA binding"/>
    <property type="evidence" value="ECO:0007669"/>
    <property type="project" value="UniProtKB-UniRule"/>
</dbReference>
<dbReference type="InterPro" id="IPR009057">
    <property type="entry name" value="Homeodomain-like_sf"/>
</dbReference>
<dbReference type="Gene3D" id="1.10.357.10">
    <property type="entry name" value="Tetracycline Repressor, domain 2"/>
    <property type="match status" value="1"/>
</dbReference>
<evidence type="ECO:0000256" key="2">
    <source>
        <dbReference type="PROSITE-ProRule" id="PRU00335"/>
    </source>
</evidence>
<keyword evidence="1 2" id="KW-0238">DNA-binding</keyword>
<dbReference type="SUPFAM" id="SSF46689">
    <property type="entry name" value="Homeodomain-like"/>
    <property type="match status" value="1"/>
</dbReference>
<dbReference type="InterPro" id="IPR001647">
    <property type="entry name" value="HTH_TetR"/>
</dbReference>
<keyword evidence="5" id="KW-1185">Reference proteome</keyword>
<dbReference type="Pfam" id="PF00440">
    <property type="entry name" value="TetR_N"/>
    <property type="match status" value="1"/>
</dbReference>
<evidence type="ECO:0000256" key="1">
    <source>
        <dbReference type="ARBA" id="ARBA00023125"/>
    </source>
</evidence>
<dbReference type="STRING" id="1302689.RG47T_4224"/>
<gene>
    <name evidence="4" type="ORF">RG47T_4224</name>
</gene>
<dbReference type="OrthoDB" id="836882at2"/>
<evidence type="ECO:0000259" key="3">
    <source>
        <dbReference type="PROSITE" id="PS50977"/>
    </source>
</evidence>
<dbReference type="Proteomes" id="UP000186720">
    <property type="component" value="Unassembled WGS sequence"/>
</dbReference>
<dbReference type="AlphaFoldDB" id="A0A1Q6A421"/>
<comment type="caution">
    <text evidence="4">The sequence shown here is derived from an EMBL/GenBank/DDBJ whole genome shotgun (WGS) entry which is preliminary data.</text>
</comment>
<protein>
    <recommendedName>
        <fullName evidence="3">HTH tetR-type domain-containing protein</fullName>
    </recommendedName>
</protein>
<dbReference type="PROSITE" id="PS50977">
    <property type="entry name" value="HTH_TETR_2"/>
    <property type="match status" value="1"/>
</dbReference>
<evidence type="ECO:0000313" key="4">
    <source>
        <dbReference type="EMBL" id="OKS88746.1"/>
    </source>
</evidence>
<feature type="domain" description="HTH tetR-type" evidence="3">
    <location>
        <begin position="5"/>
        <end position="65"/>
    </location>
</feature>
<dbReference type="EMBL" id="MPPL01000001">
    <property type="protein sequence ID" value="OKS88746.1"/>
    <property type="molecule type" value="Genomic_DNA"/>
</dbReference>
<organism evidence="4 5">
    <name type="scientific">Mucilaginibacter polytrichastri</name>
    <dbReference type="NCBI Taxonomy" id="1302689"/>
    <lineage>
        <taxon>Bacteria</taxon>
        <taxon>Pseudomonadati</taxon>
        <taxon>Bacteroidota</taxon>
        <taxon>Sphingobacteriia</taxon>
        <taxon>Sphingobacteriales</taxon>
        <taxon>Sphingobacteriaceae</taxon>
        <taxon>Mucilaginibacter</taxon>
    </lineage>
</organism>
<dbReference type="RefSeq" id="WP_074491289.1">
    <property type="nucleotide sequence ID" value="NZ_FPAM01000009.1"/>
</dbReference>
<sequence length="204" mass="23594">MKDREDTKQKIIKAVGEIFKTEGQSGLYIARIAKQAGVDRSLIYQYFGKDVKNLIEQYILQRDYWLKFFDKINGDIASTNYNSGKDLIIDVLQKQWQYFANDLEMQHLILWELSGDSDMMRSIHNTRELMAEKILSLTDLKFSGSQINFRSIAVLLLGGIYYANIHAMHNGRIICGIDVKSMEGQADIMKTIQQIIEWAYEHAD</sequence>
<name>A0A1Q6A421_9SPHI</name>
<proteinExistence type="predicted"/>
<reference evidence="4 5" key="1">
    <citation type="submission" date="2016-11" db="EMBL/GenBank/DDBJ databases">
        <title>Whole Genome Sequencing of Mucilaginibacter polytrichastri RG4-7(T) isolated from the moss sample.</title>
        <authorList>
            <person name="Li Y."/>
        </authorList>
    </citation>
    <scope>NUCLEOTIDE SEQUENCE [LARGE SCALE GENOMIC DNA]</scope>
    <source>
        <strain evidence="4 5">RG4-7</strain>
    </source>
</reference>